<organism evidence="3 4">
    <name type="scientific">Nakamurella alba</name>
    <dbReference type="NCBI Taxonomy" id="2665158"/>
    <lineage>
        <taxon>Bacteria</taxon>
        <taxon>Bacillati</taxon>
        <taxon>Actinomycetota</taxon>
        <taxon>Actinomycetes</taxon>
        <taxon>Nakamurellales</taxon>
        <taxon>Nakamurellaceae</taxon>
        <taxon>Nakamurella</taxon>
    </lineage>
</organism>
<comment type="caution">
    <text evidence="3">The sequence shown here is derived from an EMBL/GenBank/DDBJ whole genome shotgun (WGS) entry which is preliminary data.</text>
</comment>
<reference evidence="3 4" key="1">
    <citation type="submission" date="2019-11" db="EMBL/GenBank/DDBJ databases">
        <authorList>
            <person name="Jiang L.-Q."/>
        </authorList>
    </citation>
    <scope>NUCLEOTIDE SEQUENCE [LARGE SCALE GENOMIC DNA]</scope>
    <source>
        <strain evidence="3 4">YIM 132087</strain>
    </source>
</reference>
<feature type="region of interest" description="Disordered" evidence="1">
    <location>
        <begin position="78"/>
        <end position="103"/>
    </location>
</feature>
<protein>
    <recommendedName>
        <fullName evidence="2">Helicase-associated domain-containing protein</fullName>
    </recommendedName>
</protein>
<evidence type="ECO:0000313" key="4">
    <source>
        <dbReference type="Proteomes" id="UP000460221"/>
    </source>
</evidence>
<accession>A0A7K1FTU1</accession>
<sequence length="103" mass="11778">MSTDSEDRHRGSWGFQPEEGMWEQRLAELVQFAADAGRWPRATGKAPIAERRLGQWLTTQRRELRGCALTEHRRRRLDQQLPQWHTAGVITPAPPAPHPHAAP</sequence>
<proteinExistence type="predicted"/>
<evidence type="ECO:0000313" key="3">
    <source>
        <dbReference type="EMBL" id="MTD17500.1"/>
    </source>
</evidence>
<dbReference type="EMBL" id="WLYK01000022">
    <property type="protein sequence ID" value="MTD17500.1"/>
    <property type="molecule type" value="Genomic_DNA"/>
</dbReference>
<dbReference type="InterPro" id="IPR005114">
    <property type="entry name" value="Helicase_assoc"/>
</dbReference>
<dbReference type="Proteomes" id="UP000460221">
    <property type="component" value="Unassembled WGS sequence"/>
</dbReference>
<evidence type="ECO:0000256" key="1">
    <source>
        <dbReference type="SAM" id="MobiDB-lite"/>
    </source>
</evidence>
<name>A0A7K1FTU1_9ACTN</name>
<feature type="compositionally biased region" description="Pro residues" evidence="1">
    <location>
        <begin position="92"/>
        <end position="103"/>
    </location>
</feature>
<gene>
    <name evidence="3" type="ORF">GIS00_26585</name>
</gene>
<evidence type="ECO:0000259" key="2">
    <source>
        <dbReference type="Pfam" id="PF03457"/>
    </source>
</evidence>
<dbReference type="Gene3D" id="6.10.140.530">
    <property type="match status" value="1"/>
</dbReference>
<feature type="domain" description="Helicase-associated" evidence="2">
    <location>
        <begin position="21"/>
        <end position="79"/>
    </location>
</feature>
<dbReference type="Pfam" id="PF03457">
    <property type="entry name" value="HA"/>
    <property type="match status" value="1"/>
</dbReference>
<keyword evidence="4" id="KW-1185">Reference proteome</keyword>
<dbReference type="AlphaFoldDB" id="A0A7K1FTU1"/>